<dbReference type="PRINTS" id="PR00463">
    <property type="entry name" value="EP450I"/>
</dbReference>
<keyword evidence="7" id="KW-1133">Transmembrane helix</keyword>
<evidence type="ECO:0000256" key="1">
    <source>
        <dbReference type="ARBA" id="ARBA00010617"/>
    </source>
</evidence>
<dbReference type="CDD" id="cd11064">
    <property type="entry name" value="CYP86A"/>
    <property type="match status" value="1"/>
</dbReference>
<evidence type="ECO:0000313" key="8">
    <source>
        <dbReference type="EMBL" id="KAL3691651.1"/>
    </source>
</evidence>
<dbReference type="InterPro" id="IPR001128">
    <property type="entry name" value="Cyt_P450"/>
</dbReference>
<dbReference type="EMBL" id="JBJQOH010000003">
    <property type="protein sequence ID" value="KAL3691651.1"/>
    <property type="molecule type" value="Genomic_DNA"/>
</dbReference>
<dbReference type="InterPro" id="IPR036396">
    <property type="entry name" value="Cyt_P450_sf"/>
</dbReference>
<keyword evidence="5 6" id="KW-0349">Heme</keyword>
<dbReference type="InterPro" id="IPR017972">
    <property type="entry name" value="Cyt_P450_CS"/>
</dbReference>
<gene>
    <name evidence="8" type="ORF">R1sor_005302</name>
</gene>
<sequence length="535" mass="61857">MDASPGPGIRGGSRWRRAPISVLFANMAVLAWFFTGISTFVLYVCFYRWVFMRNFKGPKAWPVIGCTLEVAWNRSRMHDWVTEYCSRFYPTWKMRFPDKDVIVSVDPANLEYVLKGNFTNFPKGEPFHVMFHDLLGNGIFNTDGDLWRRQRKITSYEFASKVLRDYGCDNFKAHAVNLCRILDQASRDETPVDMMDLALRLSLESVCKLGFGVDMGSLDASLPTLPFVKSFDYVNQRLSDRYVDPLWKLKRFLRIGSERVMAEQLKIVNSFTKELVLTRKAELEAAVHHETRVDLLSRFTEAIKKEPFTSDPIKDLQDAVVNFLLAGRDTVAAALVWSLYAISSHPRVEERIVEELQQLEAEKERDVSLERAFYDFSQLLDYETVNQKMHYLQAAIFEAMRLYPAIPVNVRMALKDDILPACGTTIRAGDSFMYSQYSQGRMKQLWGEDCLEYKPERWLKGGVCQQESQFKYPVFHGGPRLCLGKDNGLLNLRITLAMLFRFFRFQKLPTCKMTYKVTIALLTSDEGLKMKVQKR</sequence>
<evidence type="ECO:0008006" key="10">
    <source>
        <dbReference type="Google" id="ProtNLM"/>
    </source>
</evidence>
<comment type="similarity">
    <text evidence="1 6">Belongs to the cytochrome P450 family.</text>
</comment>
<dbReference type="PROSITE" id="PS00086">
    <property type="entry name" value="CYTOCHROME_P450"/>
    <property type="match status" value="1"/>
</dbReference>
<dbReference type="PRINTS" id="PR00385">
    <property type="entry name" value="P450"/>
</dbReference>
<dbReference type="AlphaFoldDB" id="A0ABD3HL46"/>
<evidence type="ECO:0000313" key="9">
    <source>
        <dbReference type="Proteomes" id="UP001633002"/>
    </source>
</evidence>
<comment type="caution">
    <text evidence="8">The sequence shown here is derived from an EMBL/GenBank/DDBJ whole genome shotgun (WGS) entry which is preliminary data.</text>
</comment>
<evidence type="ECO:0000256" key="2">
    <source>
        <dbReference type="ARBA" id="ARBA00022723"/>
    </source>
</evidence>
<reference evidence="8 9" key="1">
    <citation type="submission" date="2024-09" db="EMBL/GenBank/DDBJ databases">
        <title>Chromosome-scale assembly of Riccia sorocarpa.</title>
        <authorList>
            <person name="Paukszto L."/>
        </authorList>
    </citation>
    <scope>NUCLEOTIDE SEQUENCE [LARGE SCALE GENOMIC DNA]</scope>
    <source>
        <strain evidence="8">LP-2024</strain>
        <tissue evidence="8">Aerial parts of the thallus</tissue>
    </source>
</reference>
<proteinExistence type="inferred from homology"/>
<keyword evidence="6" id="KW-0503">Monooxygenase</keyword>
<dbReference type="Proteomes" id="UP001633002">
    <property type="component" value="Unassembled WGS sequence"/>
</dbReference>
<comment type="cofactor">
    <cofactor evidence="5">
        <name>heme</name>
        <dbReference type="ChEBI" id="CHEBI:30413"/>
    </cofactor>
</comment>
<evidence type="ECO:0000256" key="3">
    <source>
        <dbReference type="ARBA" id="ARBA00023002"/>
    </source>
</evidence>
<evidence type="ECO:0000256" key="6">
    <source>
        <dbReference type="RuleBase" id="RU000461"/>
    </source>
</evidence>
<evidence type="ECO:0000256" key="7">
    <source>
        <dbReference type="SAM" id="Phobius"/>
    </source>
</evidence>
<keyword evidence="3 6" id="KW-0560">Oxidoreductase</keyword>
<keyword evidence="4 5" id="KW-0408">Iron</keyword>
<dbReference type="GO" id="GO:0046872">
    <property type="term" value="F:metal ion binding"/>
    <property type="evidence" value="ECO:0007669"/>
    <property type="project" value="UniProtKB-KW"/>
</dbReference>
<keyword evidence="7" id="KW-0812">Transmembrane</keyword>
<evidence type="ECO:0000256" key="4">
    <source>
        <dbReference type="ARBA" id="ARBA00023004"/>
    </source>
</evidence>
<organism evidence="8 9">
    <name type="scientific">Riccia sorocarpa</name>
    <dbReference type="NCBI Taxonomy" id="122646"/>
    <lineage>
        <taxon>Eukaryota</taxon>
        <taxon>Viridiplantae</taxon>
        <taxon>Streptophyta</taxon>
        <taxon>Embryophyta</taxon>
        <taxon>Marchantiophyta</taxon>
        <taxon>Marchantiopsida</taxon>
        <taxon>Marchantiidae</taxon>
        <taxon>Marchantiales</taxon>
        <taxon>Ricciaceae</taxon>
        <taxon>Riccia</taxon>
    </lineage>
</organism>
<keyword evidence="9" id="KW-1185">Reference proteome</keyword>
<dbReference type="SUPFAM" id="SSF48264">
    <property type="entry name" value="Cytochrome P450"/>
    <property type="match status" value="1"/>
</dbReference>
<dbReference type="Gene3D" id="1.10.630.10">
    <property type="entry name" value="Cytochrome P450"/>
    <property type="match status" value="1"/>
</dbReference>
<feature type="transmembrane region" description="Helical" evidence="7">
    <location>
        <begin position="20"/>
        <end position="46"/>
    </location>
</feature>
<dbReference type="PANTHER" id="PTHR24296">
    <property type="entry name" value="CYTOCHROME P450"/>
    <property type="match status" value="1"/>
</dbReference>
<name>A0ABD3HL46_9MARC</name>
<keyword evidence="2 5" id="KW-0479">Metal-binding</keyword>
<protein>
    <recommendedName>
        <fullName evidence="10">Cytochrome P450</fullName>
    </recommendedName>
</protein>
<dbReference type="GO" id="GO:0004497">
    <property type="term" value="F:monooxygenase activity"/>
    <property type="evidence" value="ECO:0007669"/>
    <property type="project" value="UniProtKB-KW"/>
</dbReference>
<dbReference type="GO" id="GO:0006629">
    <property type="term" value="P:lipid metabolic process"/>
    <property type="evidence" value="ECO:0007669"/>
    <property type="project" value="UniProtKB-ARBA"/>
</dbReference>
<feature type="binding site" description="axial binding residue" evidence="5">
    <location>
        <position position="482"/>
    </location>
    <ligand>
        <name>heme</name>
        <dbReference type="ChEBI" id="CHEBI:30413"/>
    </ligand>
    <ligandPart>
        <name>Fe</name>
        <dbReference type="ChEBI" id="CHEBI:18248"/>
    </ligandPart>
</feature>
<accession>A0ABD3HL46</accession>
<dbReference type="InterPro" id="IPR002401">
    <property type="entry name" value="Cyt_P450_E_grp-I"/>
</dbReference>
<dbReference type="Pfam" id="PF00067">
    <property type="entry name" value="p450"/>
    <property type="match status" value="1"/>
</dbReference>
<evidence type="ECO:0000256" key="5">
    <source>
        <dbReference type="PIRSR" id="PIRSR602401-1"/>
    </source>
</evidence>
<keyword evidence="7" id="KW-0472">Membrane</keyword>